<name>A0ABR2UU39_9PEZI</name>
<sequence length="330" mass="35022">MAGDKDYADTQDRMESLALKGKAGGGGRRGGRGGGGAGGDQKTRDFHISKALSMLLRHKAEEAGVELDGEGFARLDKVLQWSRLKSLKPTFAEIKSAVADNAKQRFSMKPTPGSEDPDSTNPADWLIRANQGHSIKLDSEGLHTPITLEAGNIPDVVVHGTYFAFWPKIVESGGLKKMGRTHVHFGTGLPEDGKDGGNGTNGQVHDAGDEATAEGGKENGKPKVISGMRSDAEVLVFVDVAQSLEDSDMKWWLSSNGVVLTEGNEEGLVPMKYVKEARGRRQGVGLLWKDGEKVADLLPSVVARVPMGKRGGNGGRGSRGGRRSGGRNAA</sequence>
<keyword evidence="5" id="KW-0520">NAD</keyword>
<evidence type="ECO:0000313" key="8">
    <source>
        <dbReference type="EMBL" id="KAK9418047.1"/>
    </source>
</evidence>
<evidence type="ECO:0000256" key="5">
    <source>
        <dbReference type="ARBA" id="ARBA00023027"/>
    </source>
</evidence>
<dbReference type="EMBL" id="JARVKF010000394">
    <property type="protein sequence ID" value="KAK9418047.1"/>
    <property type="molecule type" value="Genomic_DNA"/>
</dbReference>
<gene>
    <name evidence="8" type="ORF">SUNI508_08476</name>
</gene>
<evidence type="ECO:0000256" key="3">
    <source>
        <dbReference type="ARBA" id="ARBA00012007"/>
    </source>
</evidence>
<evidence type="ECO:0000256" key="2">
    <source>
        <dbReference type="ARBA" id="ARBA00009836"/>
    </source>
</evidence>
<feature type="region of interest" description="Disordered" evidence="7">
    <location>
        <begin position="306"/>
        <end position="330"/>
    </location>
</feature>
<dbReference type="SUPFAM" id="SSF56399">
    <property type="entry name" value="ADP-ribosylation"/>
    <property type="match status" value="1"/>
</dbReference>
<comment type="similarity">
    <text evidence="2">Belongs to the KptA/TPT1 family.</text>
</comment>
<feature type="compositionally biased region" description="Gly residues" evidence="7">
    <location>
        <begin position="309"/>
        <end position="318"/>
    </location>
</feature>
<dbReference type="Gene3D" id="3.20.170.30">
    <property type="match status" value="1"/>
</dbReference>
<reference evidence="8 9" key="1">
    <citation type="journal article" date="2024" name="J. Plant Pathol.">
        <title>Sequence and assembly of the genome of Seiridium unicorne, isolate CBS 538.82, causal agent of cypress canker disease.</title>
        <authorList>
            <person name="Scali E."/>
            <person name="Rocca G.D."/>
            <person name="Danti R."/>
            <person name="Garbelotto M."/>
            <person name="Barberini S."/>
            <person name="Baroncelli R."/>
            <person name="Emiliani G."/>
        </authorList>
    </citation>
    <scope>NUCLEOTIDE SEQUENCE [LARGE SCALE GENOMIC DNA]</scope>
    <source>
        <strain evidence="8 9">BM-138-508</strain>
    </source>
</reference>
<comment type="caution">
    <text evidence="8">The sequence shown here is derived from an EMBL/GenBank/DDBJ whole genome shotgun (WGS) entry which is preliminary data.</text>
</comment>
<keyword evidence="9" id="KW-1185">Reference proteome</keyword>
<dbReference type="Gene3D" id="1.10.10.970">
    <property type="entry name" value="RNA 2'-phosphotransferase, Tpt1/KptA family, N-terminal domain"/>
    <property type="match status" value="1"/>
</dbReference>
<feature type="region of interest" description="Disordered" evidence="7">
    <location>
        <begin position="1"/>
        <end position="43"/>
    </location>
</feature>
<dbReference type="InterPro" id="IPR002745">
    <property type="entry name" value="Ptrans_KptA/Tpt1"/>
</dbReference>
<evidence type="ECO:0000313" key="9">
    <source>
        <dbReference type="Proteomes" id="UP001408356"/>
    </source>
</evidence>
<dbReference type="PANTHER" id="PTHR12684:SF2">
    <property type="entry name" value="TRNA 2'-PHOSPHOTRANSFERASE 1"/>
    <property type="match status" value="1"/>
</dbReference>
<evidence type="ECO:0000256" key="7">
    <source>
        <dbReference type="SAM" id="MobiDB-lite"/>
    </source>
</evidence>
<dbReference type="Pfam" id="PF01885">
    <property type="entry name" value="PTS_2-RNA"/>
    <property type="match status" value="1"/>
</dbReference>
<comment type="function">
    <text evidence="1">Catalyzes the last step of tRNA splicing, the transfer of the splice junction 2'-phosphate from ligated tRNA to NAD to produce ADP-ribose 1''-2'' cyclic phosphate.</text>
</comment>
<evidence type="ECO:0000256" key="4">
    <source>
        <dbReference type="ARBA" id="ARBA00022679"/>
    </source>
</evidence>
<feature type="compositionally biased region" description="Basic and acidic residues" evidence="7">
    <location>
        <begin position="1"/>
        <end position="15"/>
    </location>
</feature>
<evidence type="ECO:0000256" key="6">
    <source>
        <dbReference type="ARBA" id="ARBA00047949"/>
    </source>
</evidence>
<feature type="compositionally biased region" description="Basic residues" evidence="7">
    <location>
        <begin position="319"/>
        <end position="330"/>
    </location>
</feature>
<dbReference type="InterPro" id="IPR042081">
    <property type="entry name" value="RNA_2'-PTrans_C"/>
</dbReference>
<keyword evidence="4" id="KW-0808">Transferase</keyword>
<feature type="region of interest" description="Disordered" evidence="7">
    <location>
        <begin position="186"/>
        <end position="224"/>
    </location>
</feature>
<dbReference type="Proteomes" id="UP001408356">
    <property type="component" value="Unassembled WGS sequence"/>
</dbReference>
<comment type="catalytic activity">
    <reaction evidence="6">
        <text>2'-phospho-[ligated tRNA] + NAD(+) = mature tRNA + ADP-alpha-D-ribose 1'',2''-cyclic phosphate + nicotinamide</text>
        <dbReference type="Rhea" id="RHEA:23324"/>
        <dbReference type="Rhea" id="RHEA-COMP:11106"/>
        <dbReference type="Rhea" id="RHEA-COMP:11107"/>
        <dbReference type="ChEBI" id="CHEBI:17154"/>
        <dbReference type="ChEBI" id="CHEBI:57540"/>
        <dbReference type="ChEBI" id="CHEBI:76596"/>
        <dbReference type="ChEBI" id="CHEBI:82883"/>
        <dbReference type="ChEBI" id="CHEBI:85027"/>
        <dbReference type="EC" id="2.7.1.160"/>
    </reaction>
</comment>
<dbReference type="InterPro" id="IPR042080">
    <property type="entry name" value="RNA_2'-PTrans_N"/>
</dbReference>
<evidence type="ECO:0000256" key="1">
    <source>
        <dbReference type="ARBA" id="ARBA00003343"/>
    </source>
</evidence>
<dbReference type="EC" id="2.7.1.160" evidence="3"/>
<dbReference type="PANTHER" id="PTHR12684">
    <property type="entry name" value="PUTATIVE PHOSPHOTRANSFERASE"/>
    <property type="match status" value="1"/>
</dbReference>
<proteinExistence type="inferred from homology"/>
<organism evidence="8 9">
    <name type="scientific">Seiridium unicorne</name>
    <dbReference type="NCBI Taxonomy" id="138068"/>
    <lineage>
        <taxon>Eukaryota</taxon>
        <taxon>Fungi</taxon>
        <taxon>Dikarya</taxon>
        <taxon>Ascomycota</taxon>
        <taxon>Pezizomycotina</taxon>
        <taxon>Sordariomycetes</taxon>
        <taxon>Xylariomycetidae</taxon>
        <taxon>Amphisphaeriales</taxon>
        <taxon>Sporocadaceae</taxon>
        <taxon>Seiridium</taxon>
    </lineage>
</organism>
<protein>
    <recommendedName>
        <fullName evidence="3">2'-phosphotransferase</fullName>
        <ecNumber evidence="3">2.7.1.160</ecNumber>
    </recommendedName>
</protein>
<accession>A0ABR2UU39</accession>
<feature type="compositionally biased region" description="Gly residues" evidence="7">
    <location>
        <begin position="22"/>
        <end position="39"/>
    </location>
</feature>